<organism evidence="11 12">
    <name type="scientific">Bionectria ochroleuca</name>
    <name type="common">Gliocladium roseum</name>
    <dbReference type="NCBI Taxonomy" id="29856"/>
    <lineage>
        <taxon>Eukaryota</taxon>
        <taxon>Fungi</taxon>
        <taxon>Dikarya</taxon>
        <taxon>Ascomycota</taxon>
        <taxon>Pezizomycotina</taxon>
        <taxon>Sordariomycetes</taxon>
        <taxon>Hypocreomycetidae</taxon>
        <taxon>Hypocreales</taxon>
        <taxon>Bionectriaceae</taxon>
        <taxon>Clonostachys</taxon>
    </lineage>
</organism>
<dbReference type="CDD" id="cd12148">
    <property type="entry name" value="fungal_TF_MHR"/>
    <property type="match status" value="1"/>
</dbReference>
<name>A0ABY6TUF7_BIOOC</name>
<keyword evidence="4" id="KW-0805">Transcription regulation</keyword>
<evidence type="ECO:0000256" key="9">
    <source>
        <dbReference type="SAM" id="Phobius"/>
    </source>
</evidence>
<keyword evidence="9" id="KW-1133">Transmembrane helix</keyword>
<evidence type="ECO:0000256" key="4">
    <source>
        <dbReference type="ARBA" id="ARBA00023015"/>
    </source>
</evidence>
<dbReference type="InterPro" id="IPR001138">
    <property type="entry name" value="Zn2Cys6_DnaBD"/>
</dbReference>
<keyword evidence="7" id="KW-0539">Nucleus</keyword>
<evidence type="ECO:0000256" key="8">
    <source>
        <dbReference type="SAM" id="MobiDB-lite"/>
    </source>
</evidence>
<keyword evidence="12" id="KW-1185">Reference proteome</keyword>
<evidence type="ECO:0000313" key="12">
    <source>
        <dbReference type="Proteomes" id="UP000766486"/>
    </source>
</evidence>
<keyword evidence="3" id="KW-0862">Zinc</keyword>
<feature type="compositionally biased region" description="Low complexity" evidence="8">
    <location>
        <begin position="126"/>
        <end position="151"/>
    </location>
</feature>
<evidence type="ECO:0000256" key="3">
    <source>
        <dbReference type="ARBA" id="ARBA00022833"/>
    </source>
</evidence>
<evidence type="ECO:0000256" key="1">
    <source>
        <dbReference type="ARBA" id="ARBA00004123"/>
    </source>
</evidence>
<evidence type="ECO:0000259" key="10">
    <source>
        <dbReference type="SMART" id="SM00906"/>
    </source>
</evidence>
<feature type="transmembrane region" description="Helical" evidence="9">
    <location>
        <begin position="579"/>
        <end position="597"/>
    </location>
</feature>
<feature type="domain" description="Xylanolytic transcriptional activator regulatory" evidence="10">
    <location>
        <begin position="345"/>
        <end position="421"/>
    </location>
</feature>
<dbReference type="Pfam" id="PF04082">
    <property type="entry name" value="Fungal_trans"/>
    <property type="match status" value="1"/>
</dbReference>
<keyword evidence="9" id="KW-0472">Membrane</keyword>
<feature type="region of interest" description="Disordered" evidence="8">
    <location>
        <begin position="126"/>
        <end position="158"/>
    </location>
</feature>
<evidence type="ECO:0000256" key="2">
    <source>
        <dbReference type="ARBA" id="ARBA00022723"/>
    </source>
</evidence>
<protein>
    <recommendedName>
        <fullName evidence="10">Xylanolytic transcriptional activator regulatory domain-containing protein</fullName>
    </recommendedName>
</protein>
<proteinExistence type="predicted"/>
<keyword evidence="9" id="KW-0812">Transmembrane</keyword>
<dbReference type="Gene3D" id="4.10.240.10">
    <property type="entry name" value="Zn(2)-C6 fungal-type DNA-binding domain"/>
    <property type="match status" value="1"/>
</dbReference>
<evidence type="ECO:0000256" key="6">
    <source>
        <dbReference type="ARBA" id="ARBA00023163"/>
    </source>
</evidence>
<dbReference type="InterPro" id="IPR007219">
    <property type="entry name" value="XnlR_reg_dom"/>
</dbReference>
<reference evidence="11 12" key="1">
    <citation type="submission" date="2019-06" db="EMBL/GenBank/DDBJ databases">
        <authorList>
            <person name="Broberg M."/>
        </authorList>
    </citation>
    <scope>NUCLEOTIDE SEQUENCE [LARGE SCALE GENOMIC DNA]</scope>
</reference>
<evidence type="ECO:0000256" key="7">
    <source>
        <dbReference type="ARBA" id="ARBA00023242"/>
    </source>
</evidence>
<keyword evidence="2" id="KW-0479">Metal-binding</keyword>
<dbReference type="PANTHER" id="PTHR31313">
    <property type="entry name" value="TY1 ENHANCER ACTIVATOR"/>
    <property type="match status" value="1"/>
</dbReference>
<keyword evidence="5" id="KW-0238">DNA-binding</keyword>
<keyword evidence="6" id="KW-0804">Transcription</keyword>
<dbReference type="PANTHER" id="PTHR31313:SF85">
    <property type="entry name" value="ZN(II)2CYS6 TRANSCRIPTION FACTOR (EUROFUNG)"/>
    <property type="match status" value="1"/>
</dbReference>
<dbReference type="CDD" id="cd00067">
    <property type="entry name" value="GAL4"/>
    <property type="match status" value="1"/>
</dbReference>
<dbReference type="EMBL" id="CABFNS010000538">
    <property type="protein sequence ID" value="VUC22305.1"/>
    <property type="molecule type" value="Genomic_DNA"/>
</dbReference>
<evidence type="ECO:0000313" key="11">
    <source>
        <dbReference type="EMBL" id="VUC22305.1"/>
    </source>
</evidence>
<dbReference type="Pfam" id="PF00172">
    <property type="entry name" value="Zn_clus"/>
    <property type="match status" value="1"/>
</dbReference>
<evidence type="ECO:0000256" key="5">
    <source>
        <dbReference type="ARBA" id="ARBA00023125"/>
    </source>
</evidence>
<accession>A0ABY6TUF7</accession>
<dbReference type="Proteomes" id="UP000766486">
    <property type="component" value="Unassembled WGS sequence"/>
</dbReference>
<feature type="transmembrane region" description="Helical" evidence="9">
    <location>
        <begin position="553"/>
        <end position="572"/>
    </location>
</feature>
<sequence length="742" mass="82781">MSTSAKATKKSAFSCEPCRRRKVSTAFLFVFALLPPDQGQLKSAVAFNSSVYMPVSPGFPHISLSDPCLVLIAPRQQVKCGGEQPVCNRCASRQEECVYKLNPTLSYTQRLEKRIKELEDHVATLSKSPISTHPSSSHSSPPSFSSHDVSSQTRFAAENHPSITRKFRGLKLDERGGVTYHGATSFFHLPSERSTPGNNFLPLTEAPDQRRERLVTNAWQQRALENLSDIPEPFRHLLNVHWCWVHPLFNFVYKPAFARDMQSMGPYYSHTLLNALLSQSIRWGRNNPVINRILDESYQGGAIFGKHARSSVFDELSNGTCTVPTIQTLLLLSANESGLGNATQAWTYSGMAFRLMDHMGICVDNERYVGSVHLSDEDVEIRRRLFWSCYFWDKMICLYLGRSPTIQHTAVSPPHTMFDNSAENDLWVPFGLSGNIAGTYPPTTAHSASCFMSMCQLSVIFNQILVHMYDPLFQNTVEEVEECLYTQEAAFQQWWNGLPMFLRIDPNALPPISPPSHIVTMNCLYHTFRILLYRPMLTRGVKTDGEPAPVHSYLFQCVTSATSIIAIFNLFVSTFGIKYCVLSVSYSVYIAATIYLLQVQAFPADSHALHRLAFCIRVLSEVKKYSPMLGGALNLINKELAALGINMHAVNQALQTSQILPIVNTPTEASMPEVVYGPPVQGEALQPPQPQPTGTEFLFQAPINGTEGFNTEPNGLDAGVFEAMSTLQPLSAWVGTIPEYNQ</sequence>
<dbReference type="InterPro" id="IPR036864">
    <property type="entry name" value="Zn2-C6_fun-type_DNA-bd_sf"/>
</dbReference>
<dbReference type="InterPro" id="IPR051615">
    <property type="entry name" value="Transcr_Regulatory_Elem"/>
</dbReference>
<dbReference type="SMART" id="SM00906">
    <property type="entry name" value="Fungal_trans"/>
    <property type="match status" value="1"/>
</dbReference>
<gene>
    <name evidence="11" type="ORF">CLO192961_LOCUS79425</name>
</gene>
<comment type="subcellular location">
    <subcellularLocation>
        <location evidence="1">Nucleus</location>
    </subcellularLocation>
</comment>
<comment type="caution">
    <text evidence="11">The sequence shown here is derived from an EMBL/GenBank/DDBJ whole genome shotgun (WGS) entry which is preliminary data.</text>
</comment>